<accession>A0A6A4SNV8</accession>
<dbReference type="AlphaFoldDB" id="A0A6A4SNV8"/>
<comment type="catalytic activity">
    <reaction evidence="15">
        <text>O-phospho-L-tyrosyl-[protein] + H2O = L-tyrosyl-[protein] + phosphate</text>
        <dbReference type="Rhea" id="RHEA:10684"/>
        <dbReference type="Rhea" id="RHEA-COMP:10136"/>
        <dbReference type="Rhea" id="RHEA-COMP:20101"/>
        <dbReference type="ChEBI" id="CHEBI:15377"/>
        <dbReference type="ChEBI" id="CHEBI:43474"/>
        <dbReference type="ChEBI" id="CHEBI:46858"/>
        <dbReference type="ChEBI" id="CHEBI:61978"/>
        <dbReference type="EC" id="3.1.3.48"/>
    </reaction>
</comment>
<gene>
    <name evidence="20" type="ORF">F2P81_012137</name>
</gene>
<dbReference type="EMBL" id="VEVO01000011">
    <property type="protein sequence ID" value="KAF0034379.1"/>
    <property type="molecule type" value="Genomic_DNA"/>
</dbReference>
<dbReference type="InterPro" id="IPR013783">
    <property type="entry name" value="Ig-like_fold"/>
</dbReference>
<organism evidence="20 21">
    <name type="scientific">Scophthalmus maximus</name>
    <name type="common">Turbot</name>
    <name type="synonym">Psetta maxima</name>
    <dbReference type="NCBI Taxonomy" id="52904"/>
    <lineage>
        <taxon>Eukaryota</taxon>
        <taxon>Metazoa</taxon>
        <taxon>Chordata</taxon>
        <taxon>Craniata</taxon>
        <taxon>Vertebrata</taxon>
        <taxon>Euteleostomi</taxon>
        <taxon>Actinopterygii</taxon>
        <taxon>Neopterygii</taxon>
        <taxon>Teleostei</taxon>
        <taxon>Neoteleostei</taxon>
        <taxon>Acanthomorphata</taxon>
        <taxon>Carangaria</taxon>
        <taxon>Pleuronectiformes</taxon>
        <taxon>Pleuronectoidei</taxon>
        <taxon>Scophthalmidae</taxon>
        <taxon>Scophthalmus</taxon>
    </lineage>
</organism>
<evidence type="ECO:0000256" key="12">
    <source>
        <dbReference type="ARBA" id="ARBA00023170"/>
    </source>
</evidence>
<evidence type="ECO:0000256" key="2">
    <source>
        <dbReference type="ARBA" id="ARBA00006396"/>
    </source>
</evidence>
<dbReference type="FunFam" id="2.60.40.10:FF:000019">
    <property type="entry name" value="receptor-type tyrosine-protein phosphatase kappa isoform X2"/>
    <property type="match status" value="1"/>
</dbReference>
<evidence type="ECO:0000256" key="8">
    <source>
        <dbReference type="ARBA" id="ARBA00022912"/>
    </source>
</evidence>
<dbReference type="Pfam" id="PF00041">
    <property type="entry name" value="fn3"/>
    <property type="match status" value="1"/>
</dbReference>
<feature type="domain" description="Fibronectin type-III" evidence="19">
    <location>
        <begin position="698"/>
        <end position="802"/>
    </location>
</feature>
<dbReference type="CDD" id="cd00063">
    <property type="entry name" value="FN3"/>
    <property type="match status" value="2"/>
</dbReference>
<feature type="region of interest" description="Disordered" evidence="16">
    <location>
        <begin position="267"/>
        <end position="287"/>
    </location>
</feature>
<evidence type="ECO:0000256" key="16">
    <source>
        <dbReference type="SAM" id="MobiDB-lite"/>
    </source>
</evidence>
<dbReference type="FunFam" id="2.60.40.10:FF:000009">
    <property type="entry name" value="receptor-type tyrosine-protein phosphatase U isoform X1"/>
    <property type="match status" value="1"/>
</dbReference>
<feature type="domain" description="Ig-like" evidence="18">
    <location>
        <begin position="279"/>
        <end position="371"/>
    </location>
</feature>
<feature type="domain" description="MAM" evidence="17">
    <location>
        <begin position="27"/>
        <end position="56"/>
    </location>
</feature>
<dbReference type="SUPFAM" id="SSF49265">
    <property type="entry name" value="Fibronectin type III"/>
    <property type="match status" value="2"/>
</dbReference>
<dbReference type="Proteomes" id="UP000438429">
    <property type="component" value="Unassembled WGS sequence"/>
</dbReference>
<evidence type="ECO:0000256" key="4">
    <source>
        <dbReference type="ARBA" id="ARBA00022692"/>
    </source>
</evidence>
<evidence type="ECO:0000256" key="7">
    <source>
        <dbReference type="ARBA" id="ARBA00022801"/>
    </source>
</evidence>
<dbReference type="SUPFAM" id="SSF48726">
    <property type="entry name" value="Immunoglobulin"/>
    <property type="match status" value="1"/>
</dbReference>
<dbReference type="GO" id="GO:0016020">
    <property type="term" value="C:membrane"/>
    <property type="evidence" value="ECO:0007669"/>
    <property type="project" value="UniProtKB-SubCell"/>
</dbReference>
<keyword evidence="7" id="KW-0378">Hydrolase</keyword>
<evidence type="ECO:0000256" key="3">
    <source>
        <dbReference type="ARBA" id="ARBA00013064"/>
    </source>
</evidence>
<keyword evidence="10" id="KW-0472">Membrane</keyword>
<dbReference type="PROSITE" id="PS50835">
    <property type="entry name" value="IG_LIKE"/>
    <property type="match status" value="1"/>
</dbReference>
<comment type="subcellular location">
    <subcellularLocation>
        <location evidence="1">Membrane</location>
        <topology evidence="1">Single-pass type I membrane protein</topology>
    </subcellularLocation>
</comment>
<dbReference type="EC" id="3.1.3.48" evidence="3"/>
<keyword evidence="14" id="KW-0393">Immunoglobulin domain</keyword>
<dbReference type="Gene3D" id="2.60.40.10">
    <property type="entry name" value="Immunoglobulins"/>
    <property type="match status" value="4"/>
</dbReference>
<keyword evidence="13" id="KW-0325">Glycoprotein</keyword>
<sequence>MWSCGRGLSRSVAQSIWSVCHRRRLSGGCTFEESYSGCGYSVSLGTNGFTWEQVNSWEKPTMDPALPTVAIAITAYEPSSSQTTYRLHAALTAIDLIKQDGNKLSEILLNRGSRGDVAQRAECRAVSLRQREAIRAALYIHRERERECEMEIDGLSDREIHIQIGIFGSVTSVSQTSGDGINEGVFRTICRENPGGVETCSTLPRIDGFLPPSARPVCESTFVTWNSHQCFRTTDCSVGNELRARLKVNFSPLAKCLCLHAAGDGERERERERDREEEEDEVEKETNVEVNVGQNATFQCTAGGKWSQHDKLWLQQWNGKDTALMVTRVVNHRRFSATVSVGDTSQRSTSRYRCVIRSDGGSGVSNYADLIVKAPPTPIAPPELLAVGATYLWIKPNANSIIGDGPIILKEVEYRTTSGNWAETHVVDSPTYKLWHLDPDVEYEIKFFRKLTLTLHRVSVSNKLLSPHFIQCSGFINHRGDILNEYPRHERKIPDPVNGPQSVNVVDVRARQLTIQWETFGYAVTRCHSYNLTVQYQYAFNQQEFAAEELIQTSSHYTLRGLRPFVTVRLRLVLANPEGSKESEEIVKQTEEDELTVSVHVCLPFAVRRRHSNCPSVHNHNRQHKHTKRLGDKCHVHSLYARRPIDPTVKHLVARTCSDRSRAKTTDTGFSFVLFVAQRLSFVSLKGNSSKSFSRRMPGSVPTESLQNTPYEEKIFMQWKAPNETNGVITLYEITYKALSSLDPSADLTTQRGRVLKLRNETLHLFVGLYPGTTYFFTLKASTYKGFGPPVTTRITTKIAGQKFPRDIVDQFIIGLRICAKVSCRGDERSLSSNNPLNENVER</sequence>
<feature type="domain" description="Fibronectin type-III" evidence="19">
    <location>
        <begin position="499"/>
        <end position="593"/>
    </location>
</feature>
<keyword evidence="4" id="KW-0812">Transmembrane</keyword>
<dbReference type="GO" id="GO:0004725">
    <property type="term" value="F:protein tyrosine phosphatase activity"/>
    <property type="evidence" value="ECO:0007669"/>
    <property type="project" value="UniProtKB-EC"/>
</dbReference>
<evidence type="ECO:0000256" key="13">
    <source>
        <dbReference type="ARBA" id="ARBA00023180"/>
    </source>
</evidence>
<dbReference type="InterPro" id="IPR003961">
    <property type="entry name" value="FN3_dom"/>
</dbReference>
<evidence type="ECO:0000256" key="5">
    <source>
        <dbReference type="ARBA" id="ARBA00022729"/>
    </source>
</evidence>
<dbReference type="InterPro" id="IPR007110">
    <property type="entry name" value="Ig-like_dom"/>
</dbReference>
<dbReference type="PROSITE" id="PS50060">
    <property type="entry name" value="MAM_2"/>
    <property type="match status" value="1"/>
</dbReference>
<dbReference type="SMART" id="SM00060">
    <property type="entry name" value="FN3"/>
    <property type="match status" value="3"/>
</dbReference>
<dbReference type="InterPro" id="IPR036179">
    <property type="entry name" value="Ig-like_dom_sf"/>
</dbReference>
<evidence type="ECO:0000256" key="1">
    <source>
        <dbReference type="ARBA" id="ARBA00004479"/>
    </source>
</evidence>
<keyword evidence="6" id="KW-0677">Repeat</keyword>
<keyword evidence="12" id="KW-0675">Receptor</keyword>
<keyword evidence="9" id="KW-1133">Transmembrane helix</keyword>
<keyword evidence="8" id="KW-0904">Protein phosphatase</keyword>
<comment type="similarity">
    <text evidence="2">Belongs to the protein-tyrosine phosphatase family. Receptor class 2B subfamily.</text>
</comment>
<dbReference type="InterPro" id="IPR003599">
    <property type="entry name" value="Ig_sub"/>
</dbReference>
<reference evidence="20 21" key="1">
    <citation type="submission" date="2019-06" db="EMBL/GenBank/DDBJ databases">
        <title>Draft genomes of female and male turbot (Scophthalmus maximus).</title>
        <authorList>
            <person name="Xu H."/>
            <person name="Xu X.-W."/>
            <person name="Shao C."/>
            <person name="Chen S."/>
        </authorList>
    </citation>
    <scope>NUCLEOTIDE SEQUENCE [LARGE SCALE GENOMIC DNA]</scope>
    <source>
        <strain evidence="20">Ysfricsl-2016a</strain>
        <tissue evidence="20">Blood</tissue>
    </source>
</reference>
<evidence type="ECO:0000259" key="17">
    <source>
        <dbReference type="PROSITE" id="PS50060"/>
    </source>
</evidence>
<dbReference type="PROSITE" id="PS50853">
    <property type="entry name" value="FN3"/>
    <property type="match status" value="2"/>
</dbReference>
<evidence type="ECO:0000256" key="14">
    <source>
        <dbReference type="ARBA" id="ARBA00023319"/>
    </source>
</evidence>
<evidence type="ECO:0000259" key="18">
    <source>
        <dbReference type="PROSITE" id="PS50835"/>
    </source>
</evidence>
<evidence type="ECO:0000256" key="15">
    <source>
        <dbReference type="ARBA" id="ARBA00051722"/>
    </source>
</evidence>
<dbReference type="FunFam" id="2.60.40.10:FF:000152">
    <property type="entry name" value="receptor-type tyrosine-protein phosphatase T isoform X1"/>
    <property type="match status" value="1"/>
</dbReference>
<evidence type="ECO:0000259" key="19">
    <source>
        <dbReference type="PROSITE" id="PS50853"/>
    </source>
</evidence>
<dbReference type="FunFam" id="2.60.40.10:FF:000025">
    <property type="entry name" value="receptor-type tyrosine-protein phosphatase U isoform X2"/>
    <property type="match status" value="1"/>
</dbReference>
<keyword evidence="11" id="KW-1015">Disulfide bond</keyword>
<protein>
    <recommendedName>
        <fullName evidence="3">protein-tyrosine-phosphatase</fullName>
        <ecNumber evidence="3">3.1.3.48</ecNumber>
    </recommendedName>
</protein>
<evidence type="ECO:0000313" key="20">
    <source>
        <dbReference type="EMBL" id="KAF0034379.1"/>
    </source>
</evidence>
<dbReference type="SMART" id="SM00409">
    <property type="entry name" value="IG"/>
    <property type="match status" value="1"/>
</dbReference>
<dbReference type="InterPro" id="IPR036116">
    <property type="entry name" value="FN3_sf"/>
</dbReference>
<dbReference type="InterPro" id="IPR051622">
    <property type="entry name" value="R-tyr_protein_phosphatases"/>
</dbReference>
<evidence type="ECO:0000256" key="10">
    <source>
        <dbReference type="ARBA" id="ARBA00023136"/>
    </source>
</evidence>
<keyword evidence="5" id="KW-0732">Signal</keyword>
<proteinExistence type="inferred from homology"/>
<comment type="caution">
    <text evidence="20">The sequence shown here is derived from an EMBL/GenBank/DDBJ whole genome shotgun (WGS) entry which is preliminary data.</text>
</comment>
<dbReference type="PANTHER" id="PTHR24051:SF12">
    <property type="entry name" value="PROTEIN-TYROSINE-PHOSPHATASE"/>
    <property type="match status" value="1"/>
</dbReference>
<dbReference type="InterPro" id="IPR000998">
    <property type="entry name" value="MAM_dom"/>
</dbReference>
<evidence type="ECO:0000256" key="11">
    <source>
        <dbReference type="ARBA" id="ARBA00023157"/>
    </source>
</evidence>
<evidence type="ECO:0000256" key="6">
    <source>
        <dbReference type="ARBA" id="ARBA00022737"/>
    </source>
</evidence>
<name>A0A6A4SNV8_SCOMX</name>
<dbReference type="PANTHER" id="PTHR24051">
    <property type="entry name" value="SUSHI DOMAIN-CONTAINING PROTEIN 1"/>
    <property type="match status" value="1"/>
</dbReference>
<evidence type="ECO:0000256" key="9">
    <source>
        <dbReference type="ARBA" id="ARBA00022989"/>
    </source>
</evidence>
<evidence type="ECO:0000313" key="21">
    <source>
        <dbReference type="Proteomes" id="UP000438429"/>
    </source>
</evidence>